<feature type="non-terminal residue" evidence="1">
    <location>
        <position position="169"/>
    </location>
</feature>
<proteinExistence type="predicted"/>
<dbReference type="OrthoDB" id="2448987at2759"/>
<protein>
    <submittedName>
        <fullName evidence="1">Uncharacterized protein</fullName>
    </submittedName>
</protein>
<keyword evidence="2" id="KW-1185">Reference proteome</keyword>
<reference evidence="1" key="1">
    <citation type="journal article" date="2020" name="Fungal Divers.">
        <title>Resolving the Mortierellaceae phylogeny through synthesis of multi-gene phylogenetics and phylogenomics.</title>
        <authorList>
            <person name="Vandepol N."/>
            <person name="Liber J."/>
            <person name="Desiro A."/>
            <person name="Na H."/>
            <person name="Kennedy M."/>
            <person name="Barry K."/>
            <person name="Grigoriev I.V."/>
            <person name="Miller A.N."/>
            <person name="O'Donnell K."/>
            <person name="Stajich J.E."/>
            <person name="Bonito G."/>
        </authorList>
    </citation>
    <scope>NUCLEOTIDE SEQUENCE</scope>
    <source>
        <strain evidence="1">NRRL 6426</strain>
    </source>
</reference>
<feature type="non-terminal residue" evidence="1">
    <location>
        <position position="1"/>
    </location>
</feature>
<evidence type="ECO:0000313" key="1">
    <source>
        <dbReference type="EMBL" id="KAF9117984.1"/>
    </source>
</evidence>
<organism evidence="1 2">
    <name type="scientific">Linnemannia schmuckeri</name>
    <dbReference type="NCBI Taxonomy" id="64567"/>
    <lineage>
        <taxon>Eukaryota</taxon>
        <taxon>Fungi</taxon>
        <taxon>Fungi incertae sedis</taxon>
        <taxon>Mucoromycota</taxon>
        <taxon>Mortierellomycotina</taxon>
        <taxon>Mortierellomycetes</taxon>
        <taxon>Mortierellales</taxon>
        <taxon>Mortierellaceae</taxon>
        <taxon>Linnemannia</taxon>
    </lineage>
</organism>
<dbReference type="Proteomes" id="UP000748756">
    <property type="component" value="Unassembled WGS sequence"/>
</dbReference>
<gene>
    <name evidence="1" type="ORF">BG015_006780</name>
</gene>
<dbReference type="AlphaFoldDB" id="A0A9P5UU11"/>
<sequence length="169" mass="18509">RYTYEFKTYETFETIEEIEEIVEETEAVTIIAREQDVVTEGKIITEGATSTTVIKDEDVIVEHVHTAVLVDNKKEEETLKKVIITKVTGVATQPAVPKGTSWFRRVANGADAAAAGAGNAASGALTKVDGVWKRTVQVLTTRKAHVDSVAPIAKTSYVYYDDEVYDAVL</sequence>
<accession>A0A9P5UU11</accession>
<comment type="caution">
    <text evidence="1">The sequence shown here is derived from an EMBL/GenBank/DDBJ whole genome shotgun (WGS) entry which is preliminary data.</text>
</comment>
<name>A0A9P5UU11_9FUNG</name>
<dbReference type="EMBL" id="JAAAUQ010003297">
    <property type="protein sequence ID" value="KAF9117984.1"/>
    <property type="molecule type" value="Genomic_DNA"/>
</dbReference>
<evidence type="ECO:0000313" key="2">
    <source>
        <dbReference type="Proteomes" id="UP000748756"/>
    </source>
</evidence>